<dbReference type="InterPro" id="IPR013083">
    <property type="entry name" value="Znf_RING/FYVE/PHD"/>
</dbReference>
<evidence type="ECO:0000256" key="2">
    <source>
        <dbReference type="ARBA" id="ARBA00004123"/>
    </source>
</evidence>
<evidence type="ECO:0000256" key="3">
    <source>
        <dbReference type="ARBA" id="ARBA00004906"/>
    </source>
</evidence>
<keyword evidence="17" id="KW-1185">Reference proteome</keyword>
<comment type="catalytic activity">
    <reaction evidence="1">
        <text>S-ubiquitinyl-[E2 ubiquitin-conjugating enzyme]-L-cysteine + [acceptor protein]-L-lysine = [E2 ubiquitin-conjugating enzyme]-L-cysteine + N(6)-ubiquitinyl-[acceptor protein]-L-lysine.</text>
        <dbReference type="EC" id="2.3.2.27"/>
    </reaction>
</comment>
<dbReference type="GO" id="GO:0005634">
    <property type="term" value="C:nucleus"/>
    <property type="evidence" value="ECO:0007669"/>
    <property type="project" value="UniProtKB-SubCell"/>
</dbReference>
<keyword evidence="8 14" id="KW-0863">Zinc-finger</keyword>
<dbReference type="PROSITE" id="PS00028">
    <property type="entry name" value="ZINC_FINGER_C2H2_1"/>
    <property type="match status" value="1"/>
</dbReference>
<dbReference type="FunFam" id="3.30.40.10:FF:000432">
    <property type="entry name" value="E3 ubiquitin-protein ligase Hakai"/>
    <property type="match status" value="1"/>
</dbReference>
<dbReference type="OrthoDB" id="547746at2759"/>
<keyword evidence="6" id="KW-0808">Transferase</keyword>
<comment type="pathway">
    <text evidence="3">Protein modification; protein ubiquitination.</text>
</comment>
<evidence type="ECO:0000256" key="14">
    <source>
        <dbReference type="PROSITE-ProRule" id="PRU00175"/>
    </source>
</evidence>
<protein>
    <recommendedName>
        <fullName evidence="13">E3 ubiquitin-protein ligase Hakai</fullName>
        <ecNumber evidence="4">2.3.2.27</ecNumber>
    </recommendedName>
</protein>
<evidence type="ECO:0000256" key="11">
    <source>
        <dbReference type="ARBA" id="ARBA00023242"/>
    </source>
</evidence>
<dbReference type="InterPro" id="IPR017907">
    <property type="entry name" value="Znf_RING_CS"/>
</dbReference>
<dbReference type="InterPro" id="IPR001841">
    <property type="entry name" value="Znf_RING"/>
</dbReference>
<evidence type="ECO:0000313" key="17">
    <source>
        <dbReference type="Proteomes" id="UP000728032"/>
    </source>
</evidence>
<dbReference type="Pfam" id="PF18408">
    <property type="entry name" value="zf_Hakai"/>
    <property type="match status" value="1"/>
</dbReference>
<evidence type="ECO:0000256" key="6">
    <source>
        <dbReference type="ARBA" id="ARBA00022679"/>
    </source>
</evidence>
<dbReference type="InterPro" id="IPR040380">
    <property type="entry name" value="HAKAI-like_RING-HC"/>
</dbReference>
<accession>A0A7R9QU08</accession>
<gene>
    <name evidence="16" type="ORF">ONB1V03_LOCUS14924</name>
</gene>
<evidence type="ECO:0000256" key="5">
    <source>
        <dbReference type="ARBA" id="ARBA00022473"/>
    </source>
</evidence>
<reference evidence="16" key="1">
    <citation type="submission" date="2020-11" db="EMBL/GenBank/DDBJ databases">
        <authorList>
            <person name="Tran Van P."/>
        </authorList>
    </citation>
    <scope>NUCLEOTIDE SEQUENCE</scope>
</reference>
<evidence type="ECO:0000256" key="1">
    <source>
        <dbReference type="ARBA" id="ARBA00000900"/>
    </source>
</evidence>
<keyword evidence="10" id="KW-0862">Zinc</keyword>
<name>A0A7R9QU08_9ACAR</name>
<keyword evidence="11" id="KW-0539">Nucleus</keyword>
<dbReference type="Proteomes" id="UP000728032">
    <property type="component" value="Unassembled WGS sequence"/>
</dbReference>
<dbReference type="EC" id="2.3.2.27" evidence="4"/>
<keyword evidence="9" id="KW-0833">Ubl conjugation pathway</keyword>
<dbReference type="AlphaFoldDB" id="A0A7R9QU08"/>
<evidence type="ECO:0000256" key="4">
    <source>
        <dbReference type="ARBA" id="ARBA00012483"/>
    </source>
</evidence>
<dbReference type="EMBL" id="CAJPVJ010014694">
    <property type="protein sequence ID" value="CAG2175487.1"/>
    <property type="molecule type" value="Genomic_DNA"/>
</dbReference>
<comment type="similarity">
    <text evidence="12">Belongs to the Hakai family.</text>
</comment>
<dbReference type="GO" id="GO:0008270">
    <property type="term" value="F:zinc ion binding"/>
    <property type="evidence" value="ECO:0007669"/>
    <property type="project" value="UniProtKB-KW"/>
</dbReference>
<comment type="subcellular location">
    <subcellularLocation>
        <location evidence="2">Nucleus</location>
    </subcellularLocation>
</comment>
<evidence type="ECO:0000256" key="12">
    <source>
        <dbReference type="ARBA" id="ARBA00038499"/>
    </source>
</evidence>
<dbReference type="InterPro" id="IPR040383">
    <property type="entry name" value="HAKAI/CBLL2"/>
</dbReference>
<dbReference type="PANTHER" id="PTHR13480:SF0">
    <property type="entry name" value="E3 UBIQUITIN-PROTEIN LIGASE HAKAI"/>
    <property type="match status" value="1"/>
</dbReference>
<dbReference type="PANTHER" id="PTHR13480">
    <property type="entry name" value="E3 UBIQUITIN-PROTEIN LIGASE HAKAI-RELATED"/>
    <property type="match status" value="1"/>
</dbReference>
<evidence type="ECO:0000313" key="16">
    <source>
        <dbReference type="EMBL" id="CAD7658301.1"/>
    </source>
</evidence>
<organism evidence="16">
    <name type="scientific">Oppiella nova</name>
    <dbReference type="NCBI Taxonomy" id="334625"/>
    <lineage>
        <taxon>Eukaryota</taxon>
        <taxon>Metazoa</taxon>
        <taxon>Ecdysozoa</taxon>
        <taxon>Arthropoda</taxon>
        <taxon>Chelicerata</taxon>
        <taxon>Arachnida</taxon>
        <taxon>Acari</taxon>
        <taxon>Acariformes</taxon>
        <taxon>Sarcoptiformes</taxon>
        <taxon>Oribatida</taxon>
        <taxon>Brachypylina</taxon>
        <taxon>Oppioidea</taxon>
        <taxon>Oppiidae</taxon>
        <taxon>Oppiella</taxon>
    </lineage>
</organism>
<dbReference type="InterPro" id="IPR013087">
    <property type="entry name" value="Znf_C2H2_type"/>
</dbReference>
<dbReference type="Gene3D" id="3.30.40.10">
    <property type="entry name" value="Zinc/RING finger domain, C3HC4 (zinc finger)"/>
    <property type="match status" value="1"/>
</dbReference>
<dbReference type="InterPro" id="IPR041042">
    <property type="entry name" value="Znf_Hakai"/>
</dbReference>
<sequence>MTATVDENLDTESLTTHAIASFVSPGAQPLHRNEALNWKYKVNLIGEKVVNPRIHCCDKCLLPILVYGRMIPCKHVFCLNCAKQHETQCPRCGDKVVRVEKSGLGTVFMCQTDSCKRTYLSQRDLQAHIQHRHIRRPATAAVSALNASNVSNVVIPLQSSIPVKDMTASAAGAVTSSSRVVPYNSGSFQSPIPVVSSRNSNLITVPIQDEVSASSMSAHTPPSSLLMSPQQPVSSFVSQQSPYGHHNLQWPPVSNATNTYNTYRQPQAPAWGPPINPYTNHNPYGQRPYESHRSLDFGNEKRMNGEDTDGPPLQKRFAFCLSCVCLQIGKLS</sequence>
<dbReference type="UniPathway" id="UPA00143"/>
<evidence type="ECO:0000256" key="10">
    <source>
        <dbReference type="ARBA" id="ARBA00022833"/>
    </source>
</evidence>
<dbReference type="GO" id="GO:0016567">
    <property type="term" value="P:protein ubiquitination"/>
    <property type="evidence" value="ECO:0007669"/>
    <property type="project" value="UniProtKB-UniPathway"/>
</dbReference>
<dbReference type="GO" id="GO:0030155">
    <property type="term" value="P:regulation of cell adhesion"/>
    <property type="evidence" value="ECO:0007669"/>
    <property type="project" value="TreeGrafter"/>
</dbReference>
<dbReference type="Gene3D" id="6.10.140.2210">
    <property type="match status" value="1"/>
</dbReference>
<feature type="domain" description="RING-type" evidence="15">
    <location>
        <begin position="57"/>
        <end position="92"/>
    </location>
</feature>
<dbReference type="CDD" id="cd16508">
    <property type="entry name" value="RING-HC_HAKAI-like"/>
    <property type="match status" value="1"/>
</dbReference>
<keyword evidence="7" id="KW-0479">Metal-binding</keyword>
<evidence type="ECO:0000256" key="8">
    <source>
        <dbReference type="ARBA" id="ARBA00022771"/>
    </source>
</evidence>
<keyword evidence="5" id="KW-0217">Developmental protein</keyword>
<dbReference type="GO" id="GO:0061630">
    <property type="term" value="F:ubiquitin protein ligase activity"/>
    <property type="evidence" value="ECO:0007669"/>
    <property type="project" value="UniProtKB-EC"/>
</dbReference>
<evidence type="ECO:0000259" key="15">
    <source>
        <dbReference type="PROSITE" id="PS50089"/>
    </source>
</evidence>
<dbReference type="PROSITE" id="PS50089">
    <property type="entry name" value="ZF_RING_2"/>
    <property type="match status" value="1"/>
</dbReference>
<evidence type="ECO:0000256" key="13">
    <source>
        <dbReference type="ARBA" id="ARBA00041081"/>
    </source>
</evidence>
<evidence type="ECO:0000256" key="7">
    <source>
        <dbReference type="ARBA" id="ARBA00022723"/>
    </source>
</evidence>
<dbReference type="EMBL" id="OC929519">
    <property type="protein sequence ID" value="CAD7658301.1"/>
    <property type="molecule type" value="Genomic_DNA"/>
</dbReference>
<proteinExistence type="inferred from homology"/>
<dbReference type="PROSITE" id="PS00518">
    <property type="entry name" value="ZF_RING_1"/>
    <property type="match status" value="1"/>
</dbReference>
<dbReference type="SUPFAM" id="SSF57850">
    <property type="entry name" value="RING/U-box"/>
    <property type="match status" value="1"/>
</dbReference>
<evidence type="ECO:0000256" key="9">
    <source>
        <dbReference type="ARBA" id="ARBA00022786"/>
    </source>
</evidence>